<name>A0A3A8P3F8_9BACT</name>
<accession>A0A3A8P3F8</accession>
<feature type="compositionally biased region" description="Low complexity" evidence="1">
    <location>
        <begin position="1"/>
        <end position="16"/>
    </location>
</feature>
<evidence type="ECO:0000313" key="3">
    <source>
        <dbReference type="Proteomes" id="UP000273405"/>
    </source>
</evidence>
<protein>
    <submittedName>
        <fullName evidence="2">Uncharacterized protein</fullName>
    </submittedName>
</protein>
<keyword evidence="3" id="KW-1185">Reference proteome</keyword>
<dbReference type="AlphaFoldDB" id="A0A3A8P3F8"/>
<dbReference type="EMBL" id="RAWG01000005">
    <property type="protein sequence ID" value="RKH47905.1"/>
    <property type="molecule type" value="Genomic_DNA"/>
</dbReference>
<comment type="caution">
    <text evidence="2">The sequence shown here is derived from an EMBL/GenBank/DDBJ whole genome shotgun (WGS) entry which is preliminary data.</text>
</comment>
<evidence type="ECO:0000313" key="2">
    <source>
        <dbReference type="EMBL" id="RKH47905.1"/>
    </source>
</evidence>
<organism evidence="2 3">
    <name type="scientific">Corallococcus sicarius</name>
    <dbReference type="NCBI Taxonomy" id="2316726"/>
    <lineage>
        <taxon>Bacteria</taxon>
        <taxon>Pseudomonadati</taxon>
        <taxon>Myxococcota</taxon>
        <taxon>Myxococcia</taxon>
        <taxon>Myxococcales</taxon>
        <taxon>Cystobacterineae</taxon>
        <taxon>Myxococcaceae</taxon>
        <taxon>Corallococcus</taxon>
    </lineage>
</organism>
<proteinExistence type="predicted"/>
<feature type="region of interest" description="Disordered" evidence="1">
    <location>
        <begin position="1"/>
        <end position="67"/>
    </location>
</feature>
<dbReference type="Proteomes" id="UP000273405">
    <property type="component" value="Unassembled WGS sequence"/>
</dbReference>
<evidence type="ECO:0000256" key="1">
    <source>
        <dbReference type="SAM" id="MobiDB-lite"/>
    </source>
</evidence>
<gene>
    <name evidence="2" type="ORF">D7X12_01500</name>
</gene>
<feature type="compositionally biased region" description="Basic residues" evidence="1">
    <location>
        <begin position="17"/>
        <end position="26"/>
    </location>
</feature>
<sequence>MVNRGPPGSGPRPARAGLRRRCRARPRAAADWYAPLPPPGAPPLPSPLQALDGRSPMRRAHSLLTYA</sequence>
<reference evidence="3" key="1">
    <citation type="submission" date="2018-09" db="EMBL/GenBank/DDBJ databases">
        <authorList>
            <person name="Livingstone P.G."/>
            <person name="Whitworth D.E."/>
        </authorList>
    </citation>
    <scope>NUCLEOTIDE SEQUENCE [LARGE SCALE GENOMIC DNA]</scope>
    <source>
        <strain evidence="3">CA040B</strain>
    </source>
</reference>
<feature type="compositionally biased region" description="Pro residues" evidence="1">
    <location>
        <begin position="35"/>
        <end position="46"/>
    </location>
</feature>